<comment type="caution">
    <text evidence="3">The sequence shown here is derived from an EMBL/GenBank/DDBJ whole genome shotgun (WGS) entry which is preliminary data.</text>
</comment>
<sequence>MSRSARNVAVVALLLGGCSAATPSGTNRLAIGNFEAGLPVASMYERRFATVIRQNYDFSCGSAALATLLRFHYARPVDEQATFVGMWAGGDRAAIRKLGFSLLDMKRYLAANGLSADGYQVSLAQIAKARIPGIALIETGGYKHFVVVKGIKQGLGDETVLLGDPSTGLRRMPVHEFIKAWNGVFFVVGTSGPEVQATFARASELALAPGARTTLQMEPISQAALALTRPGPGDL</sequence>
<dbReference type="GO" id="GO:0006508">
    <property type="term" value="P:proteolysis"/>
    <property type="evidence" value="ECO:0007669"/>
    <property type="project" value="InterPro"/>
</dbReference>
<name>A0A552UG70_9SPHN</name>
<protein>
    <submittedName>
        <fullName evidence="3">C39 family peptidase</fullName>
    </submittedName>
</protein>
<proteinExistence type="predicted"/>
<dbReference type="CDD" id="cd02423">
    <property type="entry name" value="Peptidase_C39G"/>
    <property type="match status" value="1"/>
</dbReference>
<dbReference type="PROSITE" id="PS50990">
    <property type="entry name" value="PEPTIDASE_C39"/>
    <property type="match status" value="1"/>
</dbReference>
<dbReference type="Pfam" id="PF03412">
    <property type="entry name" value="Peptidase_C39"/>
    <property type="match status" value="1"/>
</dbReference>
<evidence type="ECO:0000313" key="4">
    <source>
        <dbReference type="Proteomes" id="UP000317894"/>
    </source>
</evidence>
<evidence type="ECO:0000256" key="1">
    <source>
        <dbReference type="SAM" id="SignalP"/>
    </source>
</evidence>
<dbReference type="RefSeq" id="WP_143554777.1">
    <property type="nucleotide sequence ID" value="NZ_VJWA01000001.1"/>
</dbReference>
<feature type="signal peptide" evidence="1">
    <location>
        <begin position="1"/>
        <end position="20"/>
    </location>
</feature>
<dbReference type="GO" id="GO:0016020">
    <property type="term" value="C:membrane"/>
    <property type="evidence" value="ECO:0007669"/>
    <property type="project" value="InterPro"/>
</dbReference>
<dbReference type="GO" id="GO:0008233">
    <property type="term" value="F:peptidase activity"/>
    <property type="evidence" value="ECO:0007669"/>
    <property type="project" value="InterPro"/>
</dbReference>
<gene>
    <name evidence="3" type="ORF">FMM06_03300</name>
</gene>
<feature type="chain" id="PRO_5021878517" evidence="1">
    <location>
        <begin position="21"/>
        <end position="235"/>
    </location>
</feature>
<dbReference type="Gene3D" id="3.90.70.10">
    <property type="entry name" value="Cysteine proteinases"/>
    <property type="match status" value="1"/>
</dbReference>
<dbReference type="Proteomes" id="UP000317894">
    <property type="component" value="Unassembled WGS sequence"/>
</dbReference>
<dbReference type="GO" id="GO:0005524">
    <property type="term" value="F:ATP binding"/>
    <property type="evidence" value="ECO:0007669"/>
    <property type="project" value="InterPro"/>
</dbReference>
<evidence type="ECO:0000313" key="3">
    <source>
        <dbReference type="EMBL" id="TRW17232.1"/>
    </source>
</evidence>
<reference evidence="3 4" key="1">
    <citation type="submission" date="2019-07" db="EMBL/GenBank/DDBJ databases">
        <title>Novel species isolated from glacier.</title>
        <authorList>
            <person name="Liu Q."/>
            <person name="Xin Y.-H."/>
        </authorList>
    </citation>
    <scope>NUCLEOTIDE SEQUENCE [LARGE SCALE GENOMIC DNA]</scope>
    <source>
        <strain evidence="3 4">LB1R16</strain>
    </source>
</reference>
<evidence type="ECO:0000259" key="2">
    <source>
        <dbReference type="PROSITE" id="PS50990"/>
    </source>
</evidence>
<accession>A0A552UG70</accession>
<feature type="domain" description="Peptidase C39" evidence="2">
    <location>
        <begin position="54"/>
        <end position="188"/>
    </location>
</feature>
<keyword evidence="4" id="KW-1185">Reference proteome</keyword>
<keyword evidence="1" id="KW-0732">Signal</keyword>
<dbReference type="OrthoDB" id="13401at2"/>
<dbReference type="PROSITE" id="PS51257">
    <property type="entry name" value="PROKAR_LIPOPROTEIN"/>
    <property type="match status" value="1"/>
</dbReference>
<organism evidence="3 4">
    <name type="scientific">Glacieibacterium frigidum</name>
    <dbReference type="NCBI Taxonomy" id="2593303"/>
    <lineage>
        <taxon>Bacteria</taxon>
        <taxon>Pseudomonadati</taxon>
        <taxon>Pseudomonadota</taxon>
        <taxon>Alphaproteobacteria</taxon>
        <taxon>Sphingomonadales</taxon>
        <taxon>Sphingosinicellaceae</taxon>
        <taxon>Glacieibacterium</taxon>
    </lineage>
</organism>
<dbReference type="InterPro" id="IPR005074">
    <property type="entry name" value="Peptidase_C39"/>
</dbReference>
<dbReference type="AlphaFoldDB" id="A0A552UG70"/>
<dbReference type="EMBL" id="VJWA01000001">
    <property type="protein sequence ID" value="TRW17232.1"/>
    <property type="molecule type" value="Genomic_DNA"/>
</dbReference>